<sequence>MSDKVLLILVDGMRPDSLELAGHPYIAEMKAKGSSALDARTVMPSVTLPCHMSLFHAVPPERHGIVENVYTAQVRPIAGLFEQLAAHGKSCGLFHNWAELRDLARPGALAHSCFISGSVYTYEATNQMLTDRAIEYMNEESPDFVFLYLGLVDEIGHRHGWMSEAYIQSVYDSWVCIERAARAIPEDYAVIVMADHGGHDRTHGTDMPEDMTIPIVMKGGSFSPGQRIEGASIIDVAPTIAKLLGVPGNKDWEGKCLV</sequence>
<dbReference type="PANTHER" id="PTHR10151">
    <property type="entry name" value="ECTONUCLEOTIDE PYROPHOSPHATASE/PHOSPHODIESTERASE"/>
    <property type="match status" value="1"/>
</dbReference>
<dbReference type="SUPFAM" id="SSF53649">
    <property type="entry name" value="Alkaline phosphatase-like"/>
    <property type="match status" value="1"/>
</dbReference>
<dbReference type="GO" id="GO:0016787">
    <property type="term" value="F:hydrolase activity"/>
    <property type="evidence" value="ECO:0007669"/>
    <property type="project" value="UniProtKB-ARBA"/>
</dbReference>
<dbReference type="Pfam" id="PF01676">
    <property type="entry name" value="Metalloenzyme"/>
    <property type="match status" value="1"/>
</dbReference>
<comment type="caution">
    <text evidence="3">The sequence shown here is derived from an EMBL/GenBank/DDBJ whole genome shotgun (WGS) entry which is preliminary data.</text>
</comment>
<evidence type="ECO:0000259" key="2">
    <source>
        <dbReference type="Pfam" id="PF01676"/>
    </source>
</evidence>
<dbReference type="GO" id="GO:0046872">
    <property type="term" value="F:metal ion binding"/>
    <property type="evidence" value="ECO:0007669"/>
    <property type="project" value="InterPro"/>
</dbReference>
<evidence type="ECO:0000256" key="1">
    <source>
        <dbReference type="ARBA" id="ARBA00023235"/>
    </source>
</evidence>
<dbReference type="PANTHER" id="PTHR10151:SF120">
    <property type="entry name" value="BIS(5'-ADENOSYL)-TRIPHOSPHATASE"/>
    <property type="match status" value="1"/>
</dbReference>
<accession>A0A927CTF1</accession>
<dbReference type="InterPro" id="IPR002591">
    <property type="entry name" value="Phosphodiest/P_Trfase"/>
</dbReference>
<protein>
    <submittedName>
        <fullName evidence="3">Alkaline phosphatase family protein</fullName>
    </submittedName>
</protein>
<keyword evidence="1" id="KW-0413">Isomerase</keyword>
<feature type="domain" description="Metalloenzyme" evidence="2">
    <location>
        <begin position="118"/>
        <end position="246"/>
    </location>
</feature>
<name>A0A927CTF1_9BACL</name>
<dbReference type="InterPro" id="IPR017850">
    <property type="entry name" value="Alkaline_phosphatase_core_sf"/>
</dbReference>
<dbReference type="Proteomes" id="UP000632125">
    <property type="component" value="Unassembled WGS sequence"/>
</dbReference>
<dbReference type="EMBL" id="JACXIY010000038">
    <property type="protein sequence ID" value="MBD2871911.1"/>
    <property type="molecule type" value="Genomic_DNA"/>
</dbReference>
<dbReference type="Gene3D" id="3.40.720.10">
    <property type="entry name" value="Alkaline Phosphatase, subunit A"/>
    <property type="match status" value="1"/>
</dbReference>
<evidence type="ECO:0000313" key="4">
    <source>
        <dbReference type="Proteomes" id="UP000632125"/>
    </source>
</evidence>
<gene>
    <name evidence="3" type="ORF">IDH41_25360</name>
</gene>
<organism evidence="3 4">
    <name type="scientific">Paenibacillus arenilitoris</name>
    <dbReference type="NCBI Taxonomy" id="2772299"/>
    <lineage>
        <taxon>Bacteria</taxon>
        <taxon>Bacillati</taxon>
        <taxon>Bacillota</taxon>
        <taxon>Bacilli</taxon>
        <taxon>Bacillales</taxon>
        <taxon>Paenibacillaceae</taxon>
        <taxon>Paenibacillus</taxon>
    </lineage>
</organism>
<proteinExistence type="predicted"/>
<evidence type="ECO:0000313" key="3">
    <source>
        <dbReference type="EMBL" id="MBD2871911.1"/>
    </source>
</evidence>
<dbReference type="AlphaFoldDB" id="A0A927CTF1"/>
<keyword evidence="4" id="KW-1185">Reference proteome</keyword>
<dbReference type="RefSeq" id="WP_190866142.1">
    <property type="nucleotide sequence ID" value="NZ_JACXIY010000038.1"/>
</dbReference>
<dbReference type="GO" id="GO:0016853">
    <property type="term" value="F:isomerase activity"/>
    <property type="evidence" value="ECO:0007669"/>
    <property type="project" value="UniProtKB-KW"/>
</dbReference>
<dbReference type="Pfam" id="PF01663">
    <property type="entry name" value="Phosphodiest"/>
    <property type="match status" value="1"/>
</dbReference>
<dbReference type="InterPro" id="IPR006124">
    <property type="entry name" value="Metalloenzyme"/>
</dbReference>
<reference evidence="3" key="1">
    <citation type="submission" date="2020-09" db="EMBL/GenBank/DDBJ databases">
        <title>A novel bacterium of genus Paenibacillus, isolated from South China Sea.</title>
        <authorList>
            <person name="Huang H."/>
            <person name="Mo K."/>
            <person name="Hu Y."/>
        </authorList>
    </citation>
    <scope>NUCLEOTIDE SEQUENCE</scope>
    <source>
        <strain evidence="3">IB182493</strain>
    </source>
</reference>